<dbReference type="AlphaFoldDB" id="A0A8D0DVT7"/>
<dbReference type="GO" id="GO:0008009">
    <property type="term" value="F:chemokine activity"/>
    <property type="evidence" value="ECO:0007669"/>
    <property type="project" value="InterPro"/>
</dbReference>
<dbReference type="GeneTree" id="ENSGT00390000000618"/>
<sequence length="138" mass="16320">MKLLPAVFLLLFIVICFASVEGSKCRCARKGPKIRFSDIQKLEEKPKYPYCKERMIIVTMKSRFRGGHQYCLHPKLPSTKRLLKWYTIWKEKERWVSQVAQNCVWIGDFFLKLMSSFRHRCCIQTQMLLLAVSKVNTV</sequence>
<dbReference type="Pfam" id="PF00048">
    <property type="entry name" value="IL8"/>
    <property type="match status" value="1"/>
</dbReference>
<accession>A0A8D0DVT7</accession>
<dbReference type="Gene3D" id="2.40.50.40">
    <property type="match status" value="1"/>
</dbReference>
<keyword evidence="5" id="KW-1185">Reference proteome</keyword>
<evidence type="ECO:0000259" key="3">
    <source>
        <dbReference type="Pfam" id="PF00048"/>
    </source>
</evidence>
<dbReference type="OMA" id="GQQYCLH"/>
<dbReference type="GO" id="GO:0045662">
    <property type="term" value="P:negative regulation of myoblast differentiation"/>
    <property type="evidence" value="ECO:0007669"/>
    <property type="project" value="Ensembl"/>
</dbReference>
<dbReference type="Proteomes" id="UP000694421">
    <property type="component" value="Unplaced"/>
</dbReference>
<feature type="signal peptide" evidence="2">
    <location>
        <begin position="1"/>
        <end position="22"/>
    </location>
</feature>
<reference evidence="4" key="1">
    <citation type="submission" date="2025-08" db="UniProtKB">
        <authorList>
            <consortium name="Ensembl"/>
        </authorList>
    </citation>
    <scope>IDENTIFICATION</scope>
</reference>
<organism evidence="4 5">
    <name type="scientific">Salvator merianae</name>
    <name type="common">Argentine black and white tegu</name>
    <name type="synonym">Tupinambis merianae</name>
    <dbReference type="NCBI Taxonomy" id="96440"/>
    <lineage>
        <taxon>Eukaryota</taxon>
        <taxon>Metazoa</taxon>
        <taxon>Chordata</taxon>
        <taxon>Craniata</taxon>
        <taxon>Vertebrata</taxon>
        <taxon>Euteleostomi</taxon>
        <taxon>Lepidosauria</taxon>
        <taxon>Squamata</taxon>
        <taxon>Bifurcata</taxon>
        <taxon>Unidentata</taxon>
        <taxon>Episquamata</taxon>
        <taxon>Laterata</taxon>
        <taxon>Teiioidea</taxon>
        <taxon>Teiidae</taxon>
        <taxon>Salvator</taxon>
    </lineage>
</organism>
<feature type="domain" description="Chemokine interleukin-8-like" evidence="3">
    <location>
        <begin position="23"/>
        <end position="86"/>
    </location>
</feature>
<evidence type="ECO:0000313" key="4">
    <source>
        <dbReference type="Ensembl" id="ENSSMRP00000022545.1"/>
    </source>
</evidence>
<dbReference type="GO" id="GO:0048839">
    <property type="term" value="P:inner ear development"/>
    <property type="evidence" value="ECO:0007669"/>
    <property type="project" value="Ensembl"/>
</dbReference>
<dbReference type="GO" id="GO:0006955">
    <property type="term" value="P:immune response"/>
    <property type="evidence" value="ECO:0007669"/>
    <property type="project" value="InterPro"/>
</dbReference>
<dbReference type="GO" id="GO:0005615">
    <property type="term" value="C:extracellular space"/>
    <property type="evidence" value="ECO:0007669"/>
    <property type="project" value="UniProtKB-KW"/>
</dbReference>
<dbReference type="InterPro" id="IPR001811">
    <property type="entry name" value="Chemokine_IL8-like_dom"/>
</dbReference>
<feature type="chain" id="PRO_5035001448" evidence="2">
    <location>
        <begin position="23"/>
        <end position="138"/>
    </location>
</feature>
<name>A0A8D0DVT7_SALMN</name>
<dbReference type="InterPro" id="IPR036048">
    <property type="entry name" value="Interleukin_8-like_sf"/>
</dbReference>
<dbReference type="Ensembl" id="ENSSMRT00000026368.1">
    <property type="protein sequence ID" value="ENSSMRP00000022545.1"/>
    <property type="gene ID" value="ENSSMRG00000017516.1"/>
</dbReference>
<evidence type="ECO:0000256" key="1">
    <source>
        <dbReference type="ARBA" id="ARBA00022514"/>
    </source>
</evidence>
<reference evidence="4" key="2">
    <citation type="submission" date="2025-09" db="UniProtKB">
        <authorList>
            <consortium name="Ensembl"/>
        </authorList>
    </citation>
    <scope>IDENTIFICATION</scope>
</reference>
<dbReference type="SUPFAM" id="SSF54117">
    <property type="entry name" value="Interleukin 8-like chemokines"/>
    <property type="match status" value="1"/>
</dbReference>
<proteinExistence type="predicted"/>
<keyword evidence="1" id="KW-0202">Cytokine</keyword>
<keyword evidence="2" id="KW-0732">Signal</keyword>
<dbReference type="GO" id="GO:2000503">
    <property type="term" value="P:positive regulation of natural killer cell chemotaxis"/>
    <property type="evidence" value="ECO:0007669"/>
    <property type="project" value="Ensembl"/>
</dbReference>
<protein>
    <submittedName>
        <fullName evidence="4">C-X-C motif chemokine ligand 14</fullName>
    </submittedName>
</protein>
<evidence type="ECO:0000313" key="5">
    <source>
        <dbReference type="Proteomes" id="UP000694421"/>
    </source>
</evidence>
<evidence type="ECO:0000256" key="2">
    <source>
        <dbReference type="SAM" id="SignalP"/>
    </source>
</evidence>